<dbReference type="PROSITE" id="PS50035">
    <property type="entry name" value="PLD"/>
    <property type="match status" value="1"/>
</dbReference>
<evidence type="ECO:0000256" key="9">
    <source>
        <dbReference type="ARBA" id="ARBA00022963"/>
    </source>
</evidence>
<evidence type="ECO:0000256" key="11">
    <source>
        <dbReference type="ARBA" id="ARBA00029594"/>
    </source>
</evidence>
<evidence type="ECO:0000256" key="6">
    <source>
        <dbReference type="ARBA" id="ARBA00018392"/>
    </source>
</evidence>
<evidence type="ECO:0000313" key="13">
    <source>
        <dbReference type="EMBL" id="XBO37014.1"/>
    </source>
</evidence>
<keyword evidence="9" id="KW-0442">Lipid degradation</keyword>
<feature type="domain" description="PLD phosphodiesterase" evidence="12">
    <location>
        <begin position="361"/>
        <end position="389"/>
    </location>
</feature>
<dbReference type="InterPro" id="IPR051406">
    <property type="entry name" value="PLD_domain"/>
</dbReference>
<protein>
    <recommendedName>
        <fullName evidence="6">Phospholipase D</fullName>
        <ecNumber evidence="5">3.1.4.4</ecNumber>
    </recommendedName>
    <alternativeName>
        <fullName evidence="11">Choline phosphatase</fullName>
    </alternativeName>
</protein>
<evidence type="ECO:0000256" key="4">
    <source>
        <dbReference type="ARBA" id="ARBA00008664"/>
    </source>
</evidence>
<dbReference type="GO" id="GO:0005576">
    <property type="term" value="C:extracellular region"/>
    <property type="evidence" value="ECO:0007669"/>
    <property type="project" value="UniProtKB-SubCell"/>
</dbReference>
<evidence type="ECO:0000256" key="2">
    <source>
        <dbReference type="ARBA" id="ARBA00003145"/>
    </source>
</evidence>
<accession>A0AAU7JAC2</accession>
<dbReference type="GO" id="GO:0004630">
    <property type="term" value="F:phospholipase D activity"/>
    <property type="evidence" value="ECO:0007669"/>
    <property type="project" value="UniProtKB-EC"/>
</dbReference>
<dbReference type="SUPFAM" id="SSF56024">
    <property type="entry name" value="Phospholipase D/nuclease"/>
    <property type="match status" value="2"/>
</dbReference>
<keyword evidence="7" id="KW-0964">Secreted</keyword>
<dbReference type="PANTHER" id="PTHR43856">
    <property type="entry name" value="CARDIOLIPIN HYDROLASE"/>
    <property type="match status" value="1"/>
</dbReference>
<dbReference type="InterPro" id="IPR025202">
    <property type="entry name" value="PLD-like_dom"/>
</dbReference>
<evidence type="ECO:0000256" key="5">
    <source>
        <dbReference type="ARBA" id="ARBA00012027"/>
    </source>
</evidence>
<sequence>MTDAVRAFFTSDPLHHPREAILSLLAQAAELADAGRAVAVRIHLFSLTDPVLGEALIRLADRPGVTLRLLLDWCQGGPGSGRQAKRLRDHPSVQLRYQLDWPYQWRDGGLRWHYPSSLGLCHHKSLCLMVDGRAVALATGSYNWTARAAAGYENLLVLRPADADLAVVIWRHLEEFRAAWNEPGRSVDPATSSELFARGNELGADHERLQAAILAGQEQGRPPDEPLPEIRPDPPPIATGDIEVAFSGGPPSESFPRRGFAAANRGRAFALAKPSGRIKTAPLTLEALALEGFNRAKPGSTLRIAMFAMSRRAPEYSALLEAAGRGVGIRLILDRRSSKGLAGDVLDLTRRKALPIDMRIANRFMHQKYMILDAEKLVVTGTANFTPDSSRRHAESRLLLRNSPSVAQAFALDFERIWARLAPVENRDVESQDGGPKS</sequence>
<dbReference type="PANTHER" id="PTHR43856:SF1">
    <property type="entry name" value="MITOCHONDRIAL CARDIOLIPIN HYDROLASE"/>
    <property type="match status" value="1"/>
</dbReference>
<dbReference type="GO" id="GO:0016042">
    <property type="term" value="P:lipid catabolic process"/>
    <property type="evidence" value="ECO:0007669"/>
    <property type="project" value="UniProtKB-KW"/>
</dbReference>
<organism evidence="13">
    <name type="scientific">Alsobacter sp. KACC 23698</name>
    <dbReference type="NCBI Taxonomy" id="3149229"/>
    <lineage>
        <taxon>Bacteria</taxon>
        <taxon>Pseudomonadati</taxon>
        <taxon>Pseudomonadota</taxon>
        <taxon>Alphaproteobacteria</taxon>
        <taxon>Hyphomicrobiales</taxon>
        <taxon>Alsobacteraceae</taxon>
        <taxon>Alsobacter</taxon>
    </lineage>
</organism>
<evidence type="ECO:0000256" key="7">
    <source>
        <dbReference type="ARBA" id="ARBA00022525"/>
    </source>
</evidence>
<evidence type="ECO:0000256" key="3">
    <source>
        <dbReference type="ARBA" id="ARBA00004613"/>
    </source>
</evidence>
<dbReference type="AlphaFoldDB" id="A0AAU7JAC2"/>
<name>A0AAU7JAC2_9HYPH</name>
<evidence type="ECO:0000256" key="8">
    <source>
        <dbReference type="ARBA" id="ARBA00022801"/>
    </source>
</evidence>
<comment type="catalytic activity">
    <reaction evidence="1">
        <text>a 1,2-diacyl-sn-glycero-3-phosphocholine + H2O = a 1,2-diacyl-sn-glycero-3-phosphate + choline + H(+)</text>
        <dbReference type="Rhea" id="RHEA:14445"/>
        <dbReference type="ChEBI" id="CHEBI:15354"/>
        <dbReference type="ChEBI" id="CHEBI:15377"/>
        <dbReference type="ChEBI" id="CHEBI:15378"/>
        <dbReference type="ChEBI" id="CHEBI:57643"/>
        <dbReference type="ChEBI" id="CHEBI:58608"/>
        <dbReference type="EC" id="3.1.4.4"/>
    </reaction>
</comment>
<dbReference type="GO" id="GO:0006793">
    <property type="term" value="P:phosphorus metabolic process"/>
    <property type="evidence" value="ECO:0007669"/>
    <property type="project" value="UniProtKB-ARBA"/>
</dbReference>
<dbReference type="RefSeq" id="WP_406853836.1">
    <property type="nucleotide sequence ID" value="NZ_CP157484.1"/>
</dbReference>
<dbReference type="GO" id="GO:0016891">
    <property type="term" value="F:RNA endonuclease activity producing 5'-phosphomonoesters, hydrolytic mechanism"/>
    <property type="evidence" value="ECO:0007669"/>
    <property type="project" value="TreeGrafter"/>
</dbReference>
<evidence type="ECO:0000256" key="1">
    <source>
        <dbReference type="ARBA" id="ARBA00000798"/>
    </source>
</evidence>
<evidence type="ECO:0000259" key="12">
    <source>
        <dbReference type="PROSITE" id="PS50035"/>
    </source>
</evidence>
<comment type="similarity">
    <text evidence="4">Belongs to the phospholipase D family.</text>
</comment>
<comment type="subcellular location">
    <subcellularLocation>
        <location evidence="3">Secreted</location>
    </subcellularLocation>
</comment>
<keyword evidence="10" id="KW-0443">Lipid metabolism</keyword>
<reference evidence="13" key="1">
    <citation type="submission" date="2024-05" db="EMBL/GenBank/DDBJ databases">
        <authorList>
            <person name="Kim S."/>
            <person name="Heo J."/>
            <person name="Choi H."/>
            <person name="Choi Y."/>
            <person name="Kwon S.-W."/>
            <person name="Kim Y."/>
        </authorList>
    </citation>
    <scope>NUCLEOTIDE SEQUENCE</scope>
    <source>
        <strain evidence="13">KACC 23698</strain>
    </source>
</reference>
<dbReference type="SMART" id="SM00155">
    <property type="entry name" value="PLDc"/>
    <property type="match status" value="2"/>
</dbReference>
<dbReference type="Gene3D" id="3.30.870.10">
    <property type="entry name" value="Endonuclease Chain A"/>
    <property type="match status" value="2"/>
</dbReference>
<comment type="function">
    <text evidence="2">Could be a virulence factor.</text>
</comment>
<keyword evidence="8" id="KW-0378">Hydrolase</keyword>
<gene>
    <name evidence="13" type="ORF">ABEG18_14850</name>
</gene>
<dbReference type="InterPro" id="IPR001736">
    <property type="entry name" value="PLipase_D/transphosphatidylase"/>
</dbReference>
<proteinExistence type="inferred from homology"/>
<dbReference type="EC" id="3.1.4.4" evidence="5"/>
<dbReference type="Pfam" id="PF13091">
    <property type="entry name" value="PLDc_2"/>
    <property type="match status" value="2"/>
</dbReference>
<dbReference type="EMBL" id="CP157484">
    <property type="protein sequence ID" value="XBO37014.1"/>
    <property type="molecule type" value="Genomic_DNA"/>
</dbReference>
<evidence type="ECO:0000256" key="10">
    <source>
        <dbReference type="ARBA" id="ARBA00023098"/>
    </source>
</evidence>